<keyword evidence="15" id="KW-1185">Reference proteome</keyword>
<dbReference type="CDD" id="cd13306">
    <property type="entry name" value="PH1_AFAP"/>
    <property type="match status" value="1"/>
</dbReference>
<keyword evidence="6" id="KW-0009">Actin-binding</keyword>
<evidence type="ECO:0000256" key="1">
    <source>
        <dbReference type="ARBA" id="ARBA00004529"/>
    </source>
</evidence>
<evidence type="ECO:0000313" key="14">
    <source>
        <dbReference type="EMBL" id="ELW62223.1"/>
    </source>
</evidence>
<dbReference type="FunFam" id="2.30.29.30:FF:000020">
    <property type="entry name" value="Actin filament-associated protein 1-like 2 isoform 1"/>
    <property type="match status" value="1"/>
</dbReference>
<evidence type="ECO:0000256" key="4">
    <source>
        <dbReference type="ARBA" id="ARBA00022737"/>
    </source>
</evidence>
<evidence type="ECO:0000256" key="11">
    <source>
        <dbReference type="SAM" id="Coils"/>
    </source>
</evidence>
<evidence type="ECO:0000256" key="12">
    <source>
        <dbReference type="SAM" id="MobiDB-lite"/>
    </source>
</evidence>
<dbReference type="Proteomes" id="UP000011518">
    <property type="component" value="Unassembled WGS sequence"/>
</dbReference>
<feature type="coiled-coil region" evidence="11">
    <location>
        <begin position="686"/>
        <end position="771"/>
    </location>
</feature>
<gene>
    <name evidence="14" type="ORF">TREES_T100004164</name>
</gene>
<feature type="compositionally biased region" description="Polar residues" evidence="12">
    <location>
        <begin position="621"/>
        <end position="640"/>
    </location>
</feature>
<dbReference type="eggNOG" id="ENOG502QQI1">
    <property type="taxonomic scope" value="Eukaryota"/>
</dbReference>
<evidence type="ECO:0000256" key="9">
    <source>
        <dbReference type="ARBA" id="ARBA00072591"/>
    </source>
</evidence>
<dbReference type="InterPro" id="IPR030113">
    <property type="entry name" value="AFAP"/>
</dbReference>
<dbReference type="SMART" id="SM00233">
    <property type="entry name" value="PH"/>
    <property type="match status" value="2"/>
</dbReference>
<evidence type="ECO:0000256" key="7">
    <source>
        <dbReference type="ARBA" id="ARBA00023212"/>
    </source>
</evidence>
<protein>
    <recommendedName>
        <fullName evidence="9">Actin filament-associated protein 1</fullName>
    </recommendedName>
    <alternativeName>
        <fullName evidence="10">110 kDa actin filament-associated protein</fullName>
    </alternativeName>
</protein>
<dbReference type="CDD" id="cd13307">
    <property type="entry name" value="PH2_AFAP"/>
    <property type="match status" value="1"/>
</dbReference>
<dbReference type="GO" id="GO:0001725">
    <property type="term" value="C:stress fiber"/>
    <property type="evidence" value="ECO:0007669"/>
    <property type="project" value="UniProtKB-SubCell"/>
</dbReference>
<dbReference type="GO" id="GO:0042169">
    <property type="term" value="F:SH2 domain binding"/>
    <property type="evidence" value="ECO:0007669"/>
    <property type="project" value="TreeGrafter"/>
</dbReference>
<feature type="region of interest" description="Disordered" evidence="12">
    <location>
        <begin position="159"/>
        <end position="180"/>
    </location>
</feature>
<evidence type="ECO:0000256" key="2">
    <source>
        <dbReference type="ARBA" id="ARBA00022490"/>
    </source>
</evidence>
<dbReference type="FunCoup" id="L9KHR0">
    <property type="interactions" value="531"/>
</dbReference>
<dbReference type="Pfam" id="PF00169">
    <property type="entry name" value="PH"/>
    <property type="match status" value="2"/>
</dbReference>
<dbReference type="STRING" id="246437.L9KHR0"/>
<name>L9KHR0_TUPCH</name>
<reference evidence="15" key="2">
    <citation type="journal article" date="2013" name="Nat. Commun.">
        <title>Genome of the Chinese tree shrew.</title>
        <authorList>
            <person name="Fan Y."/>
            <person name="Huang Z.Y."/>
            <person name="Cao C.C."/>
            <person name="Chen C.S."/>
            <person name="Chen Y.X."/>
            <person name="Fan D.D."/>
            <person name="He J."/>
            <person name="Hou H.L."/>
            <person name="Hu L."/>
            <person name="Hu X.T."/>
            <person name="Jiang X.T."/>
            <person name="Lai R."/>
            <person name="Lang Y.S."/>
            <person name="Liang B."/>
            <person name="Liao S.G."/>
            <person name="Mu D."/>
            <person name="Ma Y.Y."/>
            <person name="Niu Y.Y."/>
            <person name="Sun X.Q."/>
            <person name="Xia J.Q."/>
            <person name="Xiao J."/>
            <person name="Xiong Z.Q."/>
            <person name="Xu L."/>
            <person name="Yang L."/>
            <person name="Zhang Y."/>
            <person name="Zhao W."/>
            <person name="Zhao X.D."/>
            <person name="Zheng Y.T."/>
            <person name="Zhou J.M."/>
            <person name="Zhu Y.B."/>
            <person name="Zhang G.J."/>
            <person name="Wang J."/>
            <person name="Yao Y.G."/>
        </authorList>
    </citation>
    <scope>NUCLEOTIDE SEQUENCE [LARGE SCALE GENOMIC DNA]</scope>
</reference>
<comment type="subcellular location">
    <subcellularLocation>
        <location evidence="1">Cytoplasm</location>
        <location evidence="1">Cytoskeleton</location>
        <location evidence="1">Stress fiber</location>
    </subcellularLocation>
</comment>
<feature type="domain" description="PH" evidence="13">
    <location>
        <begin position="193"/>
        <end position="289"/>
    </location>
</feature>
<dbReference type="FunFam" id="2.30.29.30:FF:000122">
    <property type="entry name" value="Actin filament associated protein 1"/>
    <property type="match status" value="1"/>
</dbReference>
<dbReference type="PROSITE" id="PS50003">
    <property type="entry name" value="PH_DOMAIN"/>
    <property type="match status" value="2"/>
</dbReference>
<feature type="compositionally biased region" description="Pro residues" evidence="12">
    <location>
        <begin position="100"/>
        <end position="125"/>
    </location>
</feature>
<feature type="region of interest" description="Disordered" evidence="12">
    <location>
        <begin position="597"/>
        <end position="679"/>
    </location>
</feature>
<dbReference type="GO" id="GO:0017124">
    <property type="term" value="F:SH3 domain binding"/>
    <property type="evidence" value="ECO:0007669"/>
    <property type="project" value="TreeGrafter"/>
</dbReference>
<evidence type="ECO:0000256" key="5">
    <source>
        <dbReference type="ARBA" id="ARBA00023054"/>
    </source>
</evidence>
<accession>L9KHR0</accession>
<feature type="domain" description="PH" evidence="13">
    <location>
        <begin position="387"/>
        <end position="481"/>
    </location>
</feature>
<feature type="region of interest" description="Disordered" evidence="12">
    <location>
        <begin position="912"/>
        <end position="938"/>
    </location>
</feature>
<evidence type="ECO:0000259" key="13">
    <source>
        <dbReference type="PROSITE" id="PS50003"/>
    </source>
</evidence>
<evidence type="ECO:0000313" key="15">
    <source>
        <dbReference type="Proteomes" id="UP000011518"/>
    </source>
</evidence>
<dbReference type="GO" id="GO:0003779">
    <property type="term" value="F:actin binding"/>
    <property type="evidence" value="ECO:0007669"/>
    <property type="project" value="UniProtKB-KW"/>
</dbReference>
<keyword evidence="5 11" id="KW-0175">Coiled coil</keyword>
<evidence type="ECO:0000256" key="6">
    <source>
        <dbReference type="ARBA" id="ARBA00023203"/>
    </source>
</evidence>
<dbReference type="InterPro" id="IPR011993">
    <property type="entry name" value="PH-like_dom_sf"/>
</dbReference>
<sequence length="1200" mass="129951">MEELIVELRLFLELLDHEYLTSTVREKKAVITNILLRIQSSKGCCKGPEEIGIGSVQLGAELIAAGGLLLLLIQFCGSVSPTGFEVKGHAQKQEPTSSLPAPPQMPLPEIPQPWLPPDSGPPPLPTSSLPEGYYEEAVPLSPGKAPEYITANYDSDAMSSSYESYDEEEEDGKGKKTRHQWPSEEASMDLVKDAKICAFLLRKKRFGQWTKLLCVIKDTKLLCYKSSKDQQPQMELPLQGCNIMYIPKDSKKKKHELKITQQGTDPLVLAVQSKEQAEQWLKVIREAYSGCSGPVDSECPPPSSSPVHKTELEKKLSSERPSSDGEGVVENGITMCNGKEQVKRKKSSKSEAKGTVSKVTGKKITKIIGLGKKKPSTDEQTSSAEEDVPTCGYLNVLSNNRWRERWCRVKDNKLIFHKDRTDLKTHIVSIPLRGCEVIPGLDSKHPLTFRLLRNGQEVAVLEASSSEDMGRWIGILLAETGSSTDPGALHYDYIDVEMSASVIQTAKQTFCFMNRRVISTNPYLGGTSDGYAHPSGTALHYDDVPCINGSWEPEDGFPASSSRGLGEEVLYDNAGLYDNLPSPKIFARYSAADRKASRLPPDKLSSNHYKHPASSGLPPAQSVTNTSSVGRASLGLNSQFKGKKPPATSNGVTGKGKAQSSQQKKADSAVSVKRTASNADQYKYGKNRVEADAKRLQSKEEELLKRKEALRNRLAQLRKERKDLRAAIEVNAGRKTQVILEDKLRKLEEECKQKEAERVNLELELTDVKESLKKALAGGVTLGLAIEPKSGTSSPQSPVLRHRTLENSPISSCDTSDAEGPLPVNSAAVLKKSQPASGSSPCRGHVLRKAKCSSLHWNTAGLSVRKARPTPCCEGAGHVLWEKSGALCNVTRTVTLVFLVLARLFQGADRSSNAAVPVPEKPAAPHRAPESVAPPQGDQCGSAQWAHSALRLACFHRAGPECSGGTCELAVMILVGLVAEDGWGREDRPETAGDQEAVGLARLSFARHRGTLELADLCWILAARDVPQASSVAPAVWSPASEEWDALHPSCPCPYAIACLQGVEAMELAMLAGTWLDDSTEACGGPTAPSLLGFLPPELQVGRGWARGGGGPRGLRSVVVSDLPKLLVGISALGASSLKPCPALVMLTNGPLALMGKQLGIPRNDQDPGPQSRNVKWESRLRPAYGKQHGPNFAMDMGHM</sequence>
<dbReference type="SUPFAM" id="SSF50729">
    <property type="entry name" value="PH domain-like"/>
    <property type="match status" value="2"/>
</dbReference>
<dbReference type="InterPro" id="IPR001849">
    <property type="entry name" value="PH_domain"/>
</dbReference>
<dbReference type="PANTHER" id="PTHR14338:SF8">
    <property type="entry name" value="ACTIN FILAMENT-ASSOCIATED PROTEIN 1"/>
    <property type="match status" value="1"/>
</dbReference>
<evidence type="ECO:0000256" key="10">
    <source>
        <dbReference type="ARBA" id="ARBA00077925"/>
    </source>
</evidence>
<dbReference type="InParanoid" id="L9KHR0"/>
<proteinExistence type="predicted"/>
<comment type="subunit">
    <text evidence="8">Monomer and homomultimer. Interacts via its C-terminus with F-actin; probably involving AFAP1 multimers. Interacts with activated SRC SH3-SH2 domains. Interacts via its PH 1 domain with PRKCA, PRKCB and PRKCI.</text>
</comment>
<dbReference type="EMBL" id="KB320833">
    <property type="protein sequence ID" value="ELW62223.1"/>
    <property type="molecule type" value="Genomic_DNA"/>
</dbReference>
<dbReference type="PANTHER" id="PTHR14338">
    <property type="entry name" value="ACTIN FILAMENT-ASSOCIATED PROTEIN 1 FAMILY MEMBER"/>
    <property type="match status" value="1"/>
</dbReference>
<keyword evidence="7" id="KW-0206">Cytoskeleton</keyword>
<keyword evidence="2" id="KW-0963">Cytoplasm</keyword>
<feature type="compositionally biased region" description="Basic and acidic residues" evidence="12">
    <location>
        <begin position="308"/>
        <end position="323"/>
    </location>
</feature>
<keyword evidence="4" id="KW-0677">Repeat</keyword>
<dbReference type="Gene3D" id="2.30.29.30">
    <property type="entry name" value="Pleckstrin-homology domain (PH domain)/Phosphotyrosine-binding domain (PTB)"/>
    <property type="match status" value="2"/>
</dbReference>
<keyword evidence="3" id="KW-0597">Phosphoprotein</keyword>
<reference evidence="15" key="1">
    <citation type="submission" date="2012-07" db="EMBL/GenBank/DDBJ databases">
        <title>Genome of the Chinese tree shrew, a rising model animal genetically related to primates.</title>
        <authorList>
            <person name="Zhang G."/>
            <person name="Fan Y."/>
            <person name="Yao Y."/>
            <person name="Huang Z."/>
        </authorList>
    </citation>
    <scope>NUCLEOTIDE SEQUENCE [LARGE SCALE GENOMIC DNA]</scope>
</reference>
<feature type="region of interest" description="Disordered" evidence="12">
    <location>
        <begin position="292"/>
        <end position="332"/>
    </location>
</feature>
<evidence type="ECO:0000256" key="3">
    <source>
        <dbReference type="ARBA" id="ARBA00022553"/>
    </source>
</evidence>
<organism evidence="14 15">
    <name type="scientific">Tupaia chinensis</name>
    <name type="common">Chinese tree shrew</name>
    <name type="synonym">Tupaia belangeri chinensis</name>
    <dbReference type="NCBI Taxonomy" id="246437"/>
    <lineage>
        <taxon>Eukaryota</taxon>
        <taxon>Metazoa</taxon>
        <taxon>Chordata</taxon>
        <taxon>Craniata</taxon>
        <taxon>Vertebrata</taxon>
        <taxon>Euteleostomi</taxon>
        <taxon>Mammalia</taxon>
        <taxon>Eutheria</taxon>
        <taxon>Euarchontoglires</taxon>
        <taxon>Scandentia</taxon>
        <taxon>Tupaiidae</taxon>
        <taxon>Tupaia</taxon>
    </lineage>
</organism>
<feature type="region of interest" description="Disordered" evidence="12">
    <location>
        <begin position="86"/>
        <end position="131"/>
    </location>
</feature>
<dbReference type="GO" id="GO:0005829">
    <property type="term" value="C:cytosol"/>
    <property type="evidence" value="ECO:0007669"/>
    <property type="project" value="TreeGrafter"/>
</dbReference>
<dbReference type="AlphaFoldDB" id="L9KHR0"/>
<evidence type="ECO:0000256" key="8">
    <source>
        <dbReference type="ARBA" id="ARBA00064723"/>
    </source>
</evidence>